<name>A0A6J5M520_9CAUD</name>
<dbReference type="Pfam" id="PF19782">
    <property type="entry name" value="DUF6267"/>
    <property type="match status" value="1"/>
</dbReference>
<dbReference type="InterPro" id="IPR046234">
    <property type="entry name" value="DUF6267"/>
</dbReference>
<evidence type="ECO:0000313" key="1">
    <source>
        <dbReference type="EMBL" id="CAB4141221.1"/>
    </source>
</evidence>
<reference evidence="1" key="1">
    <citation type="submission" date="2020-04" db="EMBL/GenBank/DDBJ databases">
        <authorList>
            <person name="Chiriac C."/>
            <person name="Salcher M."/>
            <person name="Ghai R."/>
            <person name="Kavagutti S V."/>
        </authorList>
    </citation>
    <scope>NUCLEOTIDE SEQUENCE</scope>
</reference>
<proteinExistence type="predicted"/>
<gene>
    <name evidence="1" type="ORF">UFOVP410_60</name>
</gene>
<dbReference type="EMBL" id="LR796388">
    <property type="protein sequence ID" value="CAB4141221.1"/>
    <property type="molecule type" value="Genomic_DNA"/>
</dbReference>
<sequence length="406" mass="45432">MIKFKQFIVESETKNQHLEHLEDEVFNGGVAGTRRALNFLRGLRDMLSGSSDSSVNVTVKWDGAPAIICGINPENKRFFVATKSAFNKNPKLNYTNSDIETNHGNSPGLIQKLKIALNSLSKLGIKGILQGDLLFTKEDLVPMENEGEKLISFKPNTIRYAVPLDSDLARKIMSSDMGIVFHTTYTGKTIESMKANFGANVDYLKKSSRVWVTDATFKDESGTATLTESEMEYVTDRLSKIGKIFNKMNSSVITQIISDEQLKIYIKTYINSKVRTGQSIEGTKQYADGLITFIKEKFQKEIDKLKTEKGKLGREEKLKQVVSFVNSNKEQFIIMFLVAALMADVKGLLINKLKKVSSIGTFLETPDGFKVTSPEGFVAIDRLGAAVKLVDRLEFSRANFNLEKSW</sequence>
<protein>
    <submittedName>
        <fullName evidence="1">Uncharacterized protein</fullName>
    </submittedName>
</protein>
<organism evidence="1">
    <name type="scientific">uncultured Caudovirales phage</name>
    <dbReference type="NCBI Taxonomy" id="2100421"/>
    <lineage>
        <taxon>Viruses</taxon>
        <taxon>Duplodnaviria</taxon>
        <taxon>Heunggongvirae</taxon>
        <taxon>Uroviricota</taxon>
        <taxon>Caudoviricetes</taxon>
        <taxon>Peduoviridae</taxon>
        <taxon>Maltschvirus</taxon>
        <taxon>Maltschvirus maltsch</taxon>
    </lineage>
</organism>
<accession>A0A6J5M520</accession>